<evidence type="ECO:0000256" key="3">
    <source>
        <dbReference type="ARBA" id="ARBA00010281"/>
    </source>
</evidence>
<comment type="caution">
    <text evidence="10">The sequence shown here is derived from an EMBL/GenBank/DDBJ whole genome shotgun (WGS) entry which is preliminary data.</text>
</comment>
<accession>A0ABV8WX42</accession>
<evidence type="ECO:0000313" key="10">
    <source>
        <dbReference type="EMBL" id="MFC4404421.1"/>
    </source>
</evidence>
<evidence type="ECO:0000313" key="11">
    <source>
        <dbReference type="Proteomes" id="UP001595882"/>
    </source>
</evidence>
<feature type="binding site" evidence="7">
    <location>
        <position position="17"/>
    </location>
    <ligand>
        <name>ADP-alpha-D-glucose</name>
        <dbReference type="ChEBI" id="CHEBI:57498"/>
    </ligand>
</feature>
<evidence type="ECO:0000259" key="8">
    <source>
        <dbReference type="Pfam" id="PF00534"/>
    </source>
</evidence>
<keyword evidence="4 7" id="KW-0328">Glycosyltransferase</keyword>
<name>A0ABV8WX42_9BACI</name>
<dbReference type="NCBIfam" id="TIGR02095">
    <property type="entry name" value="glgA"/>
    <property type="match status" value="1"/>
</dbReference>
<evidence type="ECO:0000256" key="7">
    <source>
        <dbReference type="HAMAP-Rule" id="MF_00484"/>
    </source>
</evidence>
<protein>
    <recommendedName>
        <fullName evidence="7">Glycogen synthase</fullName>
        <ecNumber evidence="7">2.4.1.21</ecNumber>
    </recommendedName>
    <alternativeName>
        <fullName evidence="7">Starch [bacterial glycogen] synthase</fullName>
    </alternativeName>
</protein>
<dbReference type="CDD" id="cd03791">
    <property type="entry name" value="GT5_Glycogen_synthase_DULL1-like"/>
    <property type="match status" value="1"/>
</dbReference>
<dbReference type="EMBL" id="JBHSDT010000008">
    <property type="protein sequence ID" value="MFC4404421.1"/>
    <property type="molecule type" value="Genomic_DNA"/>
</dbReference>
<keyword evidence="6 7" id="KW-0320">Glycogen biosynthesis</keyword>
<dbReference type="InterPro" id="IPR001296">
    <property type="entry name" value="Glyco_trans_1"/>
</dbReference>
<dbReference type="Pfam" id="PF00534">
    <property type="entry name" value="Glycos_transf_1"/>
    <property type="match status" value="1"/>
</dbReference>
<sequence length="477" mass="55691">MKKRILFIASEGTPFVKTGGLADVIGALPNVLNDVDDLETRVIMPLYQSLYPYWHSQMKKIASFDVSVGWRKQQTALYQITYQRVTYYFIENEYYFSRDDVYGYEDDGERFVYFCEAVISSLPYLDFEPNILHAHDWQAALTILLSKVYSCTPKMKSVLTIHNLKYQGIMLRDSFHDLFHLDDEHIGGMEWQGLINCLKAGIYHADKVTTVSPSYAEEIKSPYYGEGLHQCIQDRSEDLVGILNGIDTKSYHPRTDRAIRFHYQFSSSRKRLNKLYIQHKFSMEIDPDKPMYVMITRFVEQKGLHLIEAILDQFLTEEDVQFIILGTGESHFEDYFHQIEQRFKGKMIAYLKFDEKLARQLYAAGDFFVMPSKFEPCGLAQLIALQYNTVPIVRETGGLKDTVIPYNEYEKSGNGFSFTNYNAHDLLAVLRYTLNIFHDQDKWYALFRNVRKSSFSWEESRDQYVKLYEQVLASSST</sequence>
<evidence type="ECO:0000256" key="6">
    <source>
        <dbReference type="ARBA" id="ARBA00023056"/>
    </source>
</evidence>
<dbReference type="HAMAP" id="MF_00484">
    <property type="entry name" value="Glycogen_synth"/>
    <property type="match status" value="1"/>
</dbReference>
<gene>
    <name evidence="7" type="primary">glgA</name>
    <name evidence="10" type="ORF">ACFOY7_15230</name>
</gene>
<dbReference type="PANTHER" id="PTHR45825:SF11">
    <property type="entry name" value="ALPHA AMYLASE DOMAIN-CONTAINING PROTEIN"/>
    <property type="match status" value="1"/>
</dbReference>
<comment type="catalytic activity">
    <reaction evidence="1 7">
        <text>[(1-&gt;4)-alpha-D-glucosyl](n) + ADP-alpha-D-glucose = [(1-&gt;4)-alpha-D-glucosyl](n+1) + ADP + H(+)</text>
        <dbReference type="Rhea" id="RHEA:18189"/>
        <dbReference type="Rhea" id="RHEA-COMP:9584"/>
        <dbReference type="Rhea" id="RHEA-COMP:9587"/>
        <dbReference type="ChEBI" id="CHEBI:15378"/>
        <dbReference type="ChEBI" id="CHEBI:15444"/>
        <dbReference type="ChEBI" id="CHEBI:57498"/>
        <dbReference type="ChEBI" id="CHEBI:456216"/>
        <dbReference type="EC" id="2.4.1.21"/>
    </reaction>
</comment>
<organism evidence="10 11">
    <name type="scientific">Gracilibacillus xinjiangensis</name>
    <dbReference type="NCBI Taxonomy" id="1193282"/>
    <lineage>
        <taxon>Bacteria</taxon>
        <taxon>Bacillati</taxon>
        <taxon>Bacillota</taxon>
        <taxon>Bacilli</taxon>
        <taxon>Bacillales</taxon>
        <taxon>Bacillaceae</taxon>
        <taxon>Gracilibacillus</taxon>
    </lineage>
</organism>
<comment type="function">
    <text evidence="2 7">Synthesizes alpha-1,4-glucan chains using ADP-glucose.</text>
</comment>
<comment type="pathway">
    <text evidence="7">Glycan biosynthesis; glycogen biosynthesis.</text>
</comment>
<dbReference type="Pfam" id="PF08323">
    <property type="entry name" value="Glyco_transf_5"/>
    <property type="match status" value="1"/>
</dbReference>
<dbReference type="EC" id="2.4.1.21" evidence="7"/>
<evidence type="ECO:0000256" key="5">
    <source>
        <dbReference type="ARBA" id="ARBA00022679"/>
    </source>
</evidence>
<dbReference type="SUPFAM" id="SSF53756">
    <property type="entry name" value="UDP-Glycosyltransferase/glycogen phosphorylase"/>
    <property type="match status" value="1"/>
</dbReference>
<dbReference type="Proteomes" id="UP001595882">
    <property type="component" value="Unassembled WGS sequence"/>
</dbReference>
<dbReference type="PANTHER" id="PTHR45825">
    <property type="entry name" value="GRANULE-BOUND STARCH SYNTHASE 1, CHLOROPLASTIC/AMYLOPLASTIC"/>
    <property type="match status" value="1"/>
</dbReference>
<comment type="similarity">
    <text evidence="3 7">Belongs to the glycosyltransferase 1 family. Bacterial/plant glycogen synthase subfamily.</text>
</comment>
<evidence type="ECO:0000256" key="4">
    <source>
        <dbReference type="ARBA" id="ARBA00022676"/>
    </source>
</evidence>
<feature type="domain" description="Starch synthase catalytic" evidence="9">
    <location>
        <begin position="4"/>
        <end position="233"/>
    </location>
</feature>
<dbReference type="InterPro" id="IPR011835">
    <property type="entry name" value="GS/SS"/>
</dbReference>
<dbReference type="InterPro" id="IPR013534">
    <property type="entry name" value="Starch_synth_cat_dom"/>
</dbReference>
<dbReference type="Gene3D" id="3.40.50.2000">
    <property type="entry name" value="Glycogen Phosphorylase B"/>
    <property type="match status" value="2"/>
</dbReference>
<keyword evidence="11" id="KW-1185">Reference proteome</keyword>
<proteinExistence type="inferred from homology"/>
<evidence type="ECO:0000259" key="9">
    <source>
        <dbReference type="Pfam" id="PF08323"/>
    </source>
</evidence>
<reference evidence="11" key="1">
    <citation type="journal article" date="2019" name="Int. J. Syst. Evol. Microbiol.">
        <title>The Global Catalogue of Microorganisms (GCM) 10K type strain sequencing project: providing services to taxonomists for standard genome sequencing and annotation.</title>
        <authorList>
            <consortium name="The Broad Institute Genomics Platform"/>
            <consortium name="The Broad Institute Genome Sequencing Center for Infectious Disease"/>
            <person name="Wu L."/>
            <person name="Ma J."/>
        </authorList>
    </citation>
    <scope>NUCLEOTIDE SEQUENCE [LARGE SCALE GENOMIC DNA]</scope>
    <source>
        <strain evidence="11">CCUG 37865</strain>
    </source>
</reference>
<feature type="domain" description="Glycosyl transferase family 1" evidence="8">
    <location>
        <begin position="279"/>
        <end position="435"/>
    </location>
</feature>
<dbReference type="RefSeq" id="WP_390253060.1">
    <property type="nucleotide sequence ID" value="NZ_JBHSDT010000008.1"/>
</dbReference>
<dbReference type="GO" id="GO:0009011">
    <property type="term" value="F:alpha-1,4-glucan glucosyltransferase (ADP-glucose donor) activity"/>
    <property type="evidence" value="ECO:0007669"/>
    <property type="project" value="UniProtKB-EC"/>
</dbReference>
<evidence type="ECO:0000256" key="1">
    <source>
        <dbReference type="ARBA" id="ARBA00001478"/>
    </source>
</evidence>
<evidence type="ECO:0000256" key="2">
    <source>
        <dbReference type="ARBA" id="ARBA00002764"/>
    </source>
</evidence>
<keyword evidence="5 7" id="KW-0808">Transferase</keyword>